<gene>
    <name evidence="4" type="ORF">GKZ27_05670</name>
</gene>
<keyword evidence="5" id="KW-1185">Reference proteome</keyword>
<dbReference type="Pfam" id="PF07853">
    <property type="entry name" value="DUF1648"/>
    <property type="match status" value="1"/>
</dbReference>
<reference evidence="4 5" key="1">
    <citation type="submission" date="2019-12" db="EMBL/GenBank/DDBJ databases">
        <title>Microbes associate with the intestines of laboratory mice.</title>
        <authorList>
            <person name="Navarre W."/>
            <person name="Wong E."/>
        </authorList>
    </citation>
    <scope>NUCLEOTIDE SEQUENCE [LARGE SCALE GENOMIC DNA]</scope>
    <source>
        <strain evidence="4 5">NM66_B29</strain>
    </source>
</reference>
<evidence type="ECO:0000259" key="2">
    <source>
        <dbReference type="Pfam" id="PF07853"/>
    </source>
</evidence>
<accession>A0A6N8JQA2</accession>
<feature type="transmembrane region" description="Helical" evidence="1">
    <location>
        <begin position="240"/>
        <end position="264"/>
    </location>
</feature>
<dbReference type="Pfam" id="PF19124">
    <property type="entry name" value="DUF5808"/>
    <property type="match status" value="1"/>
</dbReference>
<sequence>MTTSTASLLLGMLGLVLPITGILMALTPYLMPKRECFAVTVPDAAVNDSYLRKLKRTYLAAMLVLTALATAATVAACLIDPQHAALPVFIAGIFAVCVIGYGLMLYFRRRVQAYKRAQGWRAEGSRAVGFVGDEPFPRPLSLRWGLLYLPVIAVTIAIAVAGYNTMPDQIPMQIDLSGEVSRYADKSPGVAAFPVLFTVFMAGCFLVSQWMILRSKKGGDPAAPAASAWAYAMFARAQSIMLVAMGLMLSFIGPLMELVFVGVFTLEQMIAPIILIILIAVVASLAVSLIYGQNGSRLIARVGQSDAMPRDDDRFWKLGIFYVNRDDASLFLPERFGIGWTINWGRPAAWALVAGFVLLVAGFVVAAILLT</sequence>
<feature type="domain" description="DUF1648" evidence="2">
    <location>
        <begin position="151"/>
        <end position="197"/>
    </location>
</feature>
<proteinExistence type="predicted"/>
<feature type="transmembrane region" description="Helical" evidence="1">
    <location>
        <begin position="146"/>
        <end position="166"/>
    </location>
</feature>
<dbReference type="EMBL" id="WSRR01000010">
    <property type="protein sequence ID" value="MVX60946.1"/>
    <property type="molecule type" value="Genomic_DNA"/>
</dbReference>
<feature type="transmembrane region" description="Helical" evidence="1">
    <location>
        <begin position="186"/>
        <end position="207"/>
    </location>
</feature>
<dbReference type="RefSeq" id="WP_160345788.1">
    <property type="nucleotide sequence ID" value="NZ_WSRR01000010.1"/>
</dbReference>
<keyword evidence="1" id="KW-1133">Transmembrane helix</keyword>
<name>A0A6N8JQA2_9ACTN</name>
<dbReference type="GO" id="GO:0009636">
    <property type="term" value="P:response to toxic substance"/>
    <property type="evidence" value="ECO:0007669"/>
    <property type="project" value="TreeGrafter"/>
</dbReference>
<dbReference type="PANTHER" id="PTHR37810:SF9">
    <property type="entry name" value="MEMBRANE PROTEIN"/>
    <property type="match status" value="1"/>
</dbReference>
<feature type="domain" description="DUF5808" evidence="3">
    <location>
        <begin position="325"/>
        <end position="350"/>
    </location>
</feature>
<keyword evidence="1" id="KW-0812">Transmembrane</keyword>
<feature type="transmembrane region" description="Helical" evidence="1">
    <location>
        <begin position="6"/>
        <end position="26"/>
    </location>
</feature>
<organism evidence="4 5">
    <name type="scientific">Adlercreutzia mucosicola</name>
    <dbReference type="NCBI Taxonomy" id="580026"/>
    <lineage>
        <taxon>Bacteria</taxon>
        <taxon>Bacillati</taxon>
        <taxon>Actinomycetota</taxon>
        <taxon>Coriobacteriia</taxon>
        <taxon>Eggerthellales</taxon>
        <taxon>Eggerthellaceae</taxon>
        <taxon>Adlercreutzia</taxon>
    </lineage>
</organism>
<keyword evidence="1" id="KW-0472">Membrane</keyword>
<dbReference type="InterPro" id="IPR043831">
    <property type="entry name" value="DUF5808"/>
</dbReference>
<evidence type="ECO:0000313" key="4">
    <source>
        <dbReference type="EMBL" id="MVX60946.1"/>
    </source>
</evidence>
<dbReference type="Proteomes" id="UP000463388">
    <property type="component" value="Unassembled WGS sequence"/>
</dbReference>
<dbReference type="AlphaFoldDB" id="A0A6N8JQA2"/>
<feature type="transmembrane region" description="Helical" evidence="1">
    <location>
        <begin position="85"/>
        <end position="107"/>
    </location>
</feature>
<evidence type="ECO:0000259" key="3">
    <source>
        <dbReference type="Pfam" id="PF19124"/>
    </source>
</evidence>
<evidence type="ECO:0000313" key="5">
    <source>
        <dbReference type="Proteomes" id="UP000463388"/>
    </source>
</evidence>
<comment type="caution">
    <text evidence="4">The sequence shown here is derived from an EMBL/GenBank/DDBJ whole genome shotgun (WGS) entry which is preliminary data.</text>
</comment>
<protein>
    <submittedName>
        <fullName evidence="4">DUF1648 domain-containing protein</fullName>
    </submittedName>
</protein>
<evidence type="ECO:0000256" key="1">
    <source>
        <dbReference type="SAM" id="Phobius"/>
    </source>
</evidence>
<dbReference type="InterPro" id="IPR012867">
    <property type="entry name" value="DUF1648"/>
</dbReference>
<feature type="transmembrane region" description="Helical" evidence="1">
    <location>
        <begin position="270"/>
        <end position="291"/>
    </location>
</feature>
<feature type="transmembrane region" description="Helical" evidence="1">
    <location>
        <begin position="348"/>
        <end position="370"/>
    </location>
</feature>
<feature type="transmembrane region" description="Helical" evidence="1">
    <location>
        <begin position="58"/>
        <end position="79"/>
    </location>
</feature>
<dbReference type="PANTHER" id="PTHR37810">
    <property type="entry name" value="IMMUNITY PROTEIN SDPI"/>
    <property type="match status" value="1"/>
</dbReference>
<dbReference type="OrthoDB" id="9808690at2"/>